<dbReference type="Proteomes" id="UP000316030">
    <property type="component" value="Unassembled WGS sequence"/>
</dbReference>
<evidence type="ECO:0000313" key="3">
    <source>
        <dbReference type="EMBL" id="SMO84543.1"/>
    </source>
</evidence>
<proteinExistence type="predicted"/>
<dbReference type="Pfam" id="PF10442">
    <property type="entry name" value="FIST_C"/>
    <property type="match status" value="1"/>
</dbReference>
<protein>
    <submittedName>
        <fullName evidence="3">Uncharacterized conserved protein, contains FIST_N domain</fullName>
    </submittedName>
</protein>
<dbReference type="InterPro" id="IPR019494">
    <property type="entry name" value="FIST_C"/>
</dbReference>
<dbReference type="PANTHER" id="PTHR40252:SF2">
    <property type="entry name" value="BLR0328 PROTEIN"/>
    <property type="match status" value="1"/>
</dbReference>
<gene>
    <name evidence="3" type="ORF">SAMN06265173_11741</name>
</gene>
<dbReference type="SMART" id="SM00897">
    <property type="entry name" value="FIST"/>
    <property type="match status" value="1"/>
</dbReference>
<dbReference type="AlphaFoldDB" id="A0A521EKV6"/>
<feature type="domain" description="FIST C-domain" evidence="2">
    <location>
        <begin position="247"/>
        <end position="376"/>
    </location>
</feature>
<dbReference type="InterPro" id="IPR013702">
    <property type="entry name" value="FIST_domain_N"/>
</dbReference>
<evidence type="ECO:0000313" key="4">
    <source>
        <dbReference type="Proteomes" id="UP000316030"/>
    </source>
</evidence>
<keyword evidence="4" id="KW-1185">Reference proteome</keyword>
<dbReference type="SMART" id="SM01204">
    <property type="entry name" value="FIST_C"/>
    <property type="match status" value="1"/>
</dbReference>
<evidence type="ECO:0000259" key="2">
    <source>
        <dbReference type="SMART" id="SM01204"/>
    </source>
</evidence>
<evidence type="ECO:0000259" key="1">
    <source>
        <dbReference type="SMART" id="SM00897"/>
    </source>
</evidence>
<dbReference type="EMBL" id="FXTO01000017">
    <property type="protein sequence ID" value="SMO84543.1"/>
    <property type="molecule type" value="Genomic_DNA"/>
</dbReference>
<dbReference type="OrthoDB" id="9807948at2"/>
<accession>A0A521EKV6</accession>
<organism evidence="3 4">
    <name type="scientific">Thalassovita litoralis</name>
    <dbReference type="NCBI Taxonomy" id="1010611"/>
    <lineage>
        <taxon>Bacteria</taxon>
        <taxon>Pseudomonadati</taxon>
        <taxon>Pseudomonadota</taxon>
        <taxon>Alphaproteobacteria</taxon>
        <taxon>Rhodobacterales</taxon>
        <taxon>Roseobacteraceae</taxon>
        <taxon>Thalassovita</taxon>
    </lineage>
</organism>
<dbReference type="RefSeq" id="WP_142493909.1">
    <property type="nucleotide sequence ID" value="NZ_FXTO01000017.1"/>
</dbReference>
<name>A0A521EKV6_9RHOB</name>
<dbReference type="PANTHER" id="PTHR40252">
    <property type="entry name" value="BLR0328 PROTEIN"/>
    <property type="match status" value="1"/>
</dbReference>
<reference evidence="3 4" key="1">
    <citation type="submission" date="2017-05" db="EMBL/GenBank/DDBJ databases">
        <authorList>
            <person name="Varghese N."/>
            <person name="Submissions S."/>
        </authorList>
    </citation>
    <scope>NUCLEOTIDE SEQUENCE [LARGE SCALE GENOMIC DNA]</scope>
    <source>
        <strain evidence="3 4">DSM 29506</strain>
    </source>
</reference>
<sequence length="393" mass="42886">MQQSSDLSGALVRACETGGPDIVRSACVEAAAPDALRQLALHLRPKDLELVILFVSPHADITAVAADAARVFAPARVIGCTTAGELCSQGYSEGQIVAVGLPREHFCARTLLIRDLDDYDQQDLIGDLIRGRNDMARETPDWMSECAMLLVDGLTMHEDELTAHLSMGVGPVPLFGGSAGDGDRFERTFVLHDGVAYRNAAIVVQLRTDCEIEVFNTDHLRPTEKRMVVTGADPARRIVHEINAEPAAREYARMLGKDPEQLTTFTFAAHPVVVRIGGKHHVRSIQRVEPNGDLVFFSAIDEGVVLTLADSTDMVQHLEGQLAALNERGKPDSIIAFDCVFRRMEAEQRQQAGQLSNLLAQYNVVGLSTYGEQINSRHVNQTLTGVAIYPPKA</sequence>
<feature type="domain" description="FIST" evidence="1">
    <location>
        <begin position="47"/>
        <end position="246"/>
    </location>
</feature>
<dbReference type="Pfam" id="PF08495">
    <property type="entry name" value="FIST"/>
    <property type="match status" value="1"/>
</dbReference>